<proteinExistence type="predicted"/>
<gene>
    <name evidence="1" type="ORF">CR105_06430</name>
</gene>
<dbReference type="EMBL" id="PDOC01000003">
    <property type="protein sequence ID" value="PIL45708.1"/>
    <property type="molecule type" value="Genomic_DNA"/>
</dbReference>
<accession>A0A2G8TJC4</accession>
<dbReference type="AlphaFoldDB" id="A0A2G8TJC4"/>
<protein>
    <submittedName>
        <fullName evidence="1">Uncharacterized protein</fullName>
    </submittedName>
</protein>
<dbReference type="Proteomes" id="UP000230390">
    <property type="component" value="Unassembled WGS sequence"/>
</dbReference>
<keyword evidence="2" id="KW-1185">Reference proteome</keyword>
<dbReference type="OrthoDB" id="8780584at2"/>
<name>A0A2G8TJC4_9BURK</name>
<comment type="caution">
    <text evidence="1">The sequence shown here is derived from an EMBL/GenBank/DDBJ whole genome shotgun (WGS) entry which is preliminary data.</text>
</comment>
<organism evidence="1 2">
    <name type="scientific">Massilia eurypsychrophila</name>
    <dbReference type="NCBI Taxonomy" id="1485217"/>
    <lineage>
        <taxon>Bacteria</taxon>
        <taxon>Pseudomonadati</taxon>
        <taxon>Pseudomonadota</taxon>
        <taxon>Betaproteobacteria</taxon>
        <taxon>Burkholderiales</taxon>
        <taxon>Oxalobacteraceae</taxon>
        <taxon>Telluria group</taxon>
        <taxon>Massilia</taxon>
    </lineage>
</organism>
<reference evidence="1 2" key="1">
    <citation type="submission" date="2017-10" db="EMBL/GenBank/DDBJ databases">
        <title>Massilia psychrophilum sp. nov., a novel purple-pigmented bacterium isolated from Tianshan glacier, Xinjiang Municipality, China.</title>
        <authorList>
            <person name="Wang H."/>
        </authorList>
    </citation>
    <scope>NUCLEOTIDE SEQUENCE [LARGE SCALE GENOMIC DNA]</scope>
    <source>
        <strain evidence="1 2">JCM 30074</strain>
    </source>
</reference>
<evidence type="ECO:0000313" key="2">
    <source>
        <dbReference type="Proteomes" id="UP000230390"/>
    </source>
</evidence>
<evidence type="ECO:0000313" key="1">
    <source>
        <dbReference type="EMBL" id="PIL45708.1"/>
    </source>
</evidence>
<dbReference type="RefSeq" id="WP_099787618.1">
    <property type="nucleotide sequence ID" value="NZ_JBHLYV010000029.1"/>
</dbReference>
<sequence length="149" mass="17153">MQVLDRASWLFARCTAWWQAARRTREKLRQEALQRAHAEQRALALLLGLLNPEQRREFQAHGYFHVIGGSTGDRYRIRLDSAVNIDVLGEHGIVRYHLCARPTGSLPMYDVMAGQLLHLQDSSAEVRFLSQANRHVTLSFAAMGRWQER</sequence>